<feature type="transmembrane region" description="Helical" evidence="1">
    <location>
        <begin position="12"/>
        <end position="30"/>
    </location>
</feature>
<dbReference type="RefSeq" id="WP_066757714.1">
    <property type="nucleotide sequence ID" value="NZ_CP015199.1"/>
</dbReference>
<evidence type="ECO:0000313" key="2">
    <source>
        <dbReference type="EMBL" id="ANF52276.1"/>
    </source>
</evidence>
<keyword evidence="3" id="KW-1185">Reference proteome</keyword>
<sequence length="124" mass="14608">MNLKNANFQSIKIMNFFLYVMIILIIFSCGKSDCNSYKSAFYPDEYYLVAKEINIDETWMKIKGSVPVTNEKEKIMVHNNWIINSDDVEVEDTIVKKKGELAIYIHKKDTVIIYDWYCNGKPYK</sequence>
<proteinExistence type="predicted"/>
<dbReference type="PROSITE" id="PS51257">
    <property type="entry name" value="PROKAR_LIPOPROTEIN"/>
    <property type="match status" value="1"/>
</dbReference>
<keyword evidence="1" id="KW-0472">Membrane</keyword>
<dbReference type="STRING" id="1685010.A0O34_17890"/>
<organism evidence="2 3">
    <name type="scientific">Chryseobacterium glaciei</name>
    <dbReference type="NCBI Taxonomy" id="1685010"/>
    <lineage>
        <taxon>Bacteria</taxon>
        <taxon>Pseudomonadati</taxon>
        <taxon>Bacteroidota</taxon>
        <taxon>Flavobacteriia</taxon>
        <taxon>Flavobacteriales</taxon>
        <taxon>Weeksellaceae</taxon>
        <taxon>Chryseobacterium group</taxon>
        <taxon>Chryseobacterium</taxon>
    </lineage>
</organism>
<dbReference type="OrthoDB" id="1259728at2"/>
<gene>
    <name evidence="2" type="ORF">A0O34_17890</name>
</gene>
<dbReference type="KEGG" id="chh:A0O34_17890"/>
<dbReference type="AlphaFoldDB" id="A0A172XZI9"/>
<accession>A0A172XZI9</accession>
<keyword evidence="1" id="KW-0812">Transmembrane</keyword>
<evidence type="ECO:0000313" key="3">
    <source>
        <dbReference type="Proteomes" id="UP000077824"/>
    </source>
</evidence>
<dbReference type="EMBL" id="CP015199">
    <property type="protein sequence ID" value="ANF52276.1"/>
    <property type="molecule type" value="Genomic_DNA"/>
</dbReference>
<protein>
    <submittedName>
        <fullName evidence="2">Uncharacterized protein</fullName>
    </submittedName>
</protein>
<reference evidence="2 3" key="1">
    <citation type="submission" date="2016-04" db="EMBL/GenBank/DDBJ databases">
        <title>Complete Genome Sequence of Chryseobacterium sp. IHBB 10212.</title>
        <authorList>
            <person name="Pal M."/>
            <person name="Swarnkar M.K."/>
            <person name="Kaushal K."/>
            <person name="Chhibber S."/>
            <person name="Singh A.K."/>
            <person name="Gulati A."/>
        </authorList>
    </citation>
    <scope>NUCLEOTIDE SEQUENCE [LARGE SCALE GENOMIC DNA]</scope>
    <source>
        <strain evidence="2 3">IHBB 10212</strain>
    </source>
</reference>
<name>A0A172XZI9_9FLAO</name>
<keyword evidence="1" id="KW-1133">Transmembrane helix</keyword>
<dbReference type="Proteomes" id="UP000077824">
    <property type="component" value="Chromosome"/>
</dbReference>
<evidence type="ECO:0000256" key="1">
    <source>
        <dbReference type="SAM" id="Phobius"/>
    </source>
</evidence>